<dbReference type="Gene3D" id="3.40.30.10">
    <property type="entry name" value="Glutaredoxin"/>
    <property type="match status" value="1"/>
</dbReference>
<dbReference type="Pfam" id="PF11009">
    <property type="entry name" value="BrxC"/>
    <property type="match status" value="1"/>
</dbReference>
<proteinExistence type="predicted"/>
<name>A0A6J4UE22_9BACT</name>
<protein>
    <recommendedName>
        <fullName evidence="2">General stress protein</fullName>
    </recommendedName>
</protein>
<dbReference type="NCBIfam" id="TIGR04019">
    <property type="entry name" value="B_thiol_YtxJ"/>
    <property type="match status" value="1"/>
</dbReference>
<dbReference type="InterPro" id="IPR022551">
    <property type="entry name" value="BrxC"/>
</dbReference>
<reference evidence="1" key="1">
    <citation type="submission" date="2020-02" db="EMBL/GenBank/DDBJ databases">
        <authorList>
            <person name="Meier V. D."/>
        </authorList>
    </citation>
    <scope>NUCLEOTIDE SEQUENCE</scope>
    <source>
        <strain evidence="1">AVDCRST_MAG18</strain>
    </source>
</reference>
<dbReference type="SUPFAM" id="SSF52833">
    <property type="entry name" value="Thioredoxin-like"/>
    <property type="match status" value="1"/>
</dbReference>
<dbReference type="AlphaFoldDB" id="A0A6J4UE22"/>
<evidence type="ECO:0000313" key="1">
    <source>
        <dbReference type="EMBL" id="CAA9548135.1"/>
    </source>
</evidence>
<organism evidence="1">
    <name type="scientific">uncultured Thermomicrobiales bacterium</name>
    <dbReference type="NCBI Taxonomy" id="1645740"/>
    <lineage>
        <taxon>Bacteria</taxon>
        <taxon>Pseudomonadati</taxon>
        <taxon>Thermomicrobiota</taxon>
        <taxon>Thermomicrobia</taxon>
        <taxon>Thermomicrobiales</taxon>
        <taxon>environmental samples</taxon>
    </lineage>
</organism>
<evidence type="ECO:0008006" key="2">
    <source>
        <dbReference type="Google" id="ProtNLM"/>
    </source>
</evidence>
<dbReference type="EMBL" id="CADCWN010000008">
    <property type="protein sequence ID" value="CAA9548135.1"/>
    <property type="molecule type" value="Genomic_DNA"/>
</dbReference>
<dbReference type="InterPro" id="IPR036249">
    <property type="entry name" value="Thioredoxin-like_sf"/>
</dbReference>
<gene>
    <name evidence="1" type="ORF">AVDCRST_MAG18-71</name>
</gene>
<accession>A0A6J4UE22</accession>
<sequence>MSEDGFASVGAVGELEELIARSQASPTVLFLHDRWCPISARAYKEMSRLAEEDAAKTALVDVTSGQALSHAIEERTGVRHESPQVIVLRHGKATWHASHFAITARAVADALTKNA</sequence>